<comment type="similarity">
    <text evidence="2">Belongs to the ABC transporter superfamily.</text>
</comment>
<comment type="subcellular location">
    <subcellularLocation>
        <location evidence="1">Cell membrane</location>
        <topology evidence="1">Peripheral membrane protein</topology>
    </subcellularLocation>
</comment>
<dbReference type="AlphaFoldDB" id="A0A1J6WMW1"/>
<dbReference type="PROSITE" id="PS50893">
    <property type="entry name" value="ABC_TRANSPORTER_2"/>
    <property type="match status" value="1"/>
</dbReference>
<keyword evidence="4" id="KW-1003">Cell membrane</keyword>
<evidence type="ECO:0000313" key="10">
    <source>
        <dbReference type="EMBL" id="OIU73136.1"/>
    </source>
</evidence>
<dbReference type="Pfam" id="PF00005">
    <property type="entry name" value="ABC_tran"/>
    <property type="match status" value="1"/>
</dbReference>
<evidence type="ECO:0000256" key="4">
    <source>
        <dbReference type="ARBA" id="ARBA00022475"/>
    </source>
</evidence>
<keyword evidence="7" id="KW-1278">Translocase</keyword>
<reference evidence="10 11" key="1">
    <citation type="submission" date="2016-09" db="EMBL/GenBank/DDBJ databases">
        <title>Bacillus aquimaris SAMM genome sequence reveals colonization and biosurfactant production capacities.</title>
        <authorList>
            <person name="Waghmode S.R."/>
            <person name="Suryavanshi M.V."/>
        </authorList>
    </citation>
    <scope>NUCLEOTIDE SEQUENCE [LARGE SCALE GENOMIC DNA]</scope>
    <source>
        <strain evidence="10 11">SAMM</strain>
    </source>
</reference>
<evidence type="ECO:0000313" key="11">
    <source>
        <dbReference type="Proteomes" id="UP000182062"/>
    </source>
</evidence>
<keyword evidence="6 10" id="KW-0067">ATP-binding</keyword>
<keyword evidence="11" id="KW-1185">Reference proteome</keyword>
<keyword evidence="5" id="KW-0547">Nucleotide-binding</keyword>
<dbReference type="SUPFAM" id="SSF52540">
    <property type="entry name" value="P-loop containing nucleoside triphosphate hydrolases"/>
    <property type="match status" value="1"/>
</dbReference>
<accession>A0A1J6WMW1</accession>
<dbReference type="GO" id="GO:0015087">
    <property type="term" value="F:cobalt ion transmembrane transporter activity"/>
    <property type="evidence" value="ECO:0007669"/>
    <property type="project" value="UniProtKB-ARBA"/>
</dbReference>
<dbReference type="FunFam" id="3.40.50.300:FF:000224">
    <property type="entry name" value="Energy-coupling factor transporter ATP-binding protein EcfA"/>
    <property type="match status" value="1"/>
</dbReference>
<dbReference type="GO" id="GO:0043190">
    <property type="term" value="C:ATP-binding cassette (ABC) transporter complex"/>
    <property type="evidence" value="ECO:0007669"/>
    <property type="project" value="TreeGrafter"/>
</dbReference>
<dbReference type="Gene3D" id="3.40.50.300">
    <property type="entry name" value="P-loop containing nucleotide triphosphate hydrolases"/>
    <property type="match status" value="1"/>
</dbReference>
<evidence type="ECO:0000256" key="6">
    <source>
        <dbReference type="ARBA" id="ARBA00022840"/>
    </source>
</evidence>
<proteinExistence type="inferred from homology"/>
<protein>
    <submittedName>
        <fullName evidence="10">ABC transporter ATP-binding protein</fullName>
    </submittedName>
</protein>
<dbReference type="GO" id="GO:0042626">
    <property type="term" value="F:ATPase-coupled transmembrane transporter activity"/>
    <property type="evidence" value="ECO:0007669"/>
    <property type="project" value="TreeGrafter"/>
</dbReference>
<dbReference type="Proteomes" id="UP000182062">
    <property type="component" value="Unassembled WGS sequence"/>
</dbReference>
<keyword evidence="3" id="KW-0813">Transport</keyword>
<dbReference type="EMBL" id="MINN01000022">
    <property type="protein sequence ID" value="OIU73136.1"/>
    <property type="molecule type" value="Genomic_DNA"/>
</dbReference>
<dbReference type="PROSITE" id="PS00211">
    <property type="entry name" value="ABC_TRANSPORTER_1"/>
    <property type="match status" value="1"/>
</dbReference>
<dbReference type="SMART" id="SM00382">
    <property type="entry name" value="AAA"/>
    <property type="match status" value="1"/>
</dbReference>
<evidence type="ECO:0000256" key="1">
    <source>
        <dbReference type="ARBA" id="ARBA00004202"/>
    </source>
</evidence>
<evidence type="ECO:0000256" key="8">
    <source>
        <dbReference type="ARBA" id="ARBA00023136"/>
    </source>
</evidence>
<feature type="domain" description="ABC transporter" evidence="9">
    <location>
        <begin position="4"/>
        <end position="245"/>
    </location>
</feature>
<evidence type="ECO:0000256" key="5">
    <source>
        <dbReference type="ARBA" id="ARBA00022741"/>
    </source>
</evidence>
<dbReference type="InterPro" id="IPR003593">
    <property type="entry name" value="AAA+_ATPase"/>
</dbReference>
<name>A0A1J6WMW1_9BACI</name>
<keyword evidence="8" id="KW-0472">Membrane</keyword>
<evidence type="ECO:0000256" key="2">
    <source>
        <dbReference type="ARBA" id="ARBA00005417"/>
    </source>
</evidence>
<sequence>MSGIEIRNLSYQYPTGSEKVLYDLNLTIESGKFYALAGVNGGGKTTLCNVIRGFIPHFFKGERTGEVRIDGKDVQDWDPSDLAQKVGFVFQNPFTQISGVKETVFDEIAFGLENLGVEVDVIRQKVQDIIQLLGIEYIQHKNPNELSGGQKQRVALASIIVMEPDILIFDEPTSQLDPQGTEEIFRVIDIMKKKGKTIILVEHKIELIAEYADYVIVLQGGQIKKQGRTEEVLAEEATQDCGLGLTQYTLLDLAMRKQHMHTERIPITEGDSVQVMRQWMEVQGVKP</sequence>
<dbReference type="InterPro" id="IPR017871">
    <property type="entry name" value="ABC_transporter-like_CS"/>
</dbReference>
<comment type="caution">
    <text evidence="10">The sequence shown here is derived from an EMBL/GenBank/DDBJ whole genome shotgun (WGS) entry which is preliminary data.</text>
</comment>
<dbReference type="InterPro" id="IPR027417">
    <property type="entry name" value="P-loop_NTPase"/>
</dbReference>
<dbReference type="GO" id="GO:0005524">
    <property type="term" value="F:ATP binding"/>
    <property type="evidence" value="ECO:0007669"/>
    <property type="project" value="UniProtKB-KW"/>
</dbReference>
<dbReference type="InterPro" id="IPR003439">
    <property type="entry name" value="ABC_transporter-like_ATP-bd"/>
</dbReference>
<evidence type="ECO:0000259" key="9">
    <source>
        <dbReference type="PROSITE" id="PS50893"/>
    </source>
</evidence>
<dbReference type="CDD" id="cd03225">
    <property type="entry name" value="ABC_cobalt_CbiO_domain1"/>
    <property type="match status" value="1"/>
</dbReference>
<dbReference type="GO" id="GO:0016887">
    <property type="term" value="F:ATP hydrolysis activity"/>
    <property type="evidence" value="ECO:0007669"/>
    <property type="project" value="InterPro"/>
</dbReference>
<dbReference type="PANTHER" id="PTHR43553">
    <property type="entry name" value="HEAVY METAL TRANSPORTER"/>
    <property type="match status" value="1"/>
</dbReference>
<dbReference type="OrthoDB" id="501320at2"/>
<organism evidence="10 11">
    <name type="scientific">Rossellomorea aquimaris</name>
    <dbReference type="NCBI Taxonomy" id="189382"/>
    <lineage>
        <taxon>Bacteria</taxon>
        <taxon>Bacillati</taxon>
        <taxon>Bacillota</taxon>
        <taxon>Bacilli</taxon>
        <taxon>Bacillales</taxon>
        <taxon>Bacillaceae</taxon>
        <taxon>Rossellomorea</taxon>
    </lineage>
</organism>
<gene>
    <name evidence="10" type="ORF">BHE18_14735</name>
</gene>
<dbReference type="RefSeq" id="WP_071616858.1">
    <property type="nucleotide sequence ID" value="NZ_MINN01000022.1"/>
</dbReference>
<evidence type="ECO:0000256" key="3">
    <source>
        <dbReference type="ARBA" id="ARBA00022448"/>
    </source>
</evidence>
<evidence type="ECO:0000256" key="7">
    <source>
        <dbReference type="ARBA" id="ARBA00022967"/>
    </source>
</evidence>
<dbReference type="InterPro" id="IPR015856">
    <property type="entry name" value="ABC_transpr_CbiO/EcfA_su"/>
</dbReference>
<dbReference type="InterPro" id="IPR050095">
    <property type="entry name" value="ECF_ABC_transporter_ATP-bd"/>
</dbReference>